<organism evidence="1">
    <name type="scientific">marine metagenome</name>
    <dbReference type="NCBI Taxonomy" id="408172"/>
    <lineage>
        <taxon>unclassified sequences</taxon>
        <taxon>metagenomes</taxon>
        <taxon>ecological metagenomes</taxon>
    </lineage>
</organism>
<sequence length="91" mass="10109">MNILVIGAHADDEVVGMGATIKKLSKNNKIFLCIITDGTTAQYDDKKMIKVRRDACMKSSKLLGISKVKFLDFSDMGLDTISQLEINKELE</sequence>
<accession>A0A382YNB1</accession>
<dbReference type="Pfam" id="PF02585">
    <property type="entry name" value="PIG-L"/>
    <property type="match status" value="1"/>
</dbReference>
<dbReference type="InterPro" id="IPR024078">
    <property type="entry name" value="LmbE-like_dom_sf"/>
</dbReference>
<evidence type="ECO:0000313" key="1">
    <source>
        <dbReference type="EMBL" id="SVD84469.1"/>
    </source>
</evidence>
<dbReference type="AlphaFoldDB" id="A0A382YNB1"/>
<reference evidence="1" key="1">
    <citation type="submission" date="2018-05" db="EMBL/GenBank/DDBJ databases">
        <authorList>
            <person name="Lanie J.A."/>
            <person name="Ng W.-L."/>
            <person name="Kazmierczak K.M."/>
            <person name="Andrzejewski T.M."/>
            <person name="Davidsen T.M."/>
            <person name="Wayne K.J."/>
            <person name="Tettelin H."/>
            <person name="Glass J.I."/>
            <person name="Rusch D."/>
            <person name="Podicherti R."/>
            <person name="Tsui H.-C.T."/>
            <person name="Winkler M.E."/>
        </authorList>
    </citation>
    <scope>NUCLEOTIDE SEQUENCE</scope>
</reference>
<proteinExistence type="predicted"/>
<evidence type="ECO:0008006" key="2">
    <source>
        <dbReference type="Google" id="ProtNLM"/>
    </source>
</evidence>
<dbReference type="SUPFAM" id="SSF102588">
    <property type="entry name" value="LmbE-like"/>
    <property type="match status" value="1"/>
</dbReference>
<dbReference type="InterPro" id="IPR003737">
    <property type="entry name" value="GlcNAc_PI_deacetylase-related"/>
</dbReference>
<dbReference type="EMBL" id="UINC01177047">
    <property type="protein sequence ID" value="SVD84469.1"/>
    <property type="molecule type" value="Genomic_DNA"/>
</dbReference>
<dbReference type="Gene3D" id="3.40.50.10320">
    <property type="entry name" value="LmbE-like"/>
    <property type="match status" value="1"/>
</dbReference>
<feature type="non-terminal residue" evidence="1">
    <location>
        <position position="91"/>
    </location>
</feature>
<gene>
    <name evidence="1" type="ORF">METZ01_LOCUS437323</name>
</gene>
<name>A0A382YNB1_9ZZZZ</name>
<protein>
    <recommendedName>
        <fullName evidence="2">GlcNAc-PI de-N-acetylase</fullName>
    </recommendedName>
</protein>